<dbReference type="EMBL" id="RQTK01000343">
    <property type="protein sequence ID" value="RUS81343.1"/>
    <property type="molecule type" value="Genomic_DNA"/>
</dbReference>
<comment type="caution">
    <text evidence="1">The sequence shown here is derived from an EMBL/GenBank/DDBJ whole genome shotgun (WGS) entry which is preliminary data.</text>
</comment>
<evidence type="ECO:0000313" key="1">
    <source>
        <dbReference type="EMBL" id="RUS81343.1"/>
    </source>
</evidence>
<dbReference type="AlphaFoldDB" id="A0A3S1C2T1"/>
<gene>
    <name evidence="1" type="ORF">EGW08_010910</name>
</gene>
<keyword evidence="2" id="KW-1185">Reference proteome</keyword>
<accession>A0A3S1C2T1</accession>
<proteinExistence type="predicted"/>
<reference evidence="1 2" key="1">
    <citation type="submission" date="2019-01" db="EMBL/GenBank/DDBJ databases">
        <title>A draft genome assembly of the solar-powered sea slug Elysia chlorotica.</title>
        <authorList>
            <person name="Cai H."/>
            <person name="Li Q."/>
            <person name="Fang X."/>
            <person name="Li J."/>
            <person name="Curtis N.E."/>
            <person name="Altenburger A."/>
            <person name="Shibata T."/>
            <person name="Feng M."/>
            <person name="Maeda T."/>
            <person name="Schwartz J.A."/>
            <person name="Shigenobu S."/>
            <person name="Lundholm N."/>
            <person name="Nishiyama T."/>
            <person name="Yang H."/>
            <person name="Hasebe M."/>
            <person name="Li S."/>
            <person name="Pierce S.K."/>
            <person name="Wang J."/>
        </authorList>
    </citation>
    <scope>NUCLEOTIDE SEQUENCE [LARGE SCALE GENOMIC DNA]</scope>
    <source>
        <strain evidence="1">EC2010</strain>
        <tissue evidence="1">Whole organism of an adult</tissue>
    </source>
</reference>
<sequence length="111" mass="13306">MTLTIQGSRGEDTAIIAPDGPIYMWEALPWRTVVPVRENIGEIQRAALSYKRRNVINRRWLRVSKLVLEDLLNNKKYSTLREFRIKNDMQVKLRLWKTRHDWTNNGKRMRI</sequence>
<organism evidence="1 2">
    <name type="scientific">Elysia chlorotica</name>
    <name type="common">Eastern emerald elysia</name>
    <name type="synonym">Sea slug</name>
    <dbReference type="NCBI Taxonomy" id="188477"/>
    <lineage>
        <taxon>Eukaryota</taxon>
        <taxon>Metazoa</taxon>
        <taxon>Spiralia</taxon>
        <taxon>Lophotrochozoa</taxon>
        <taxon>Mollusca</taxon>
        <taxon>Gastropoda</taxon>
        <taxon>Heterobranchia</taxon>
        <taxon>Euthyneura</taxon>
        <taxon>Panpulmonata</taxon>
        <taxon>Sacoglossa</taxon>
        <taxon>Placobranchoidea</taxon>
        <taxon>Plakobranchidae</taxon>
        <taxon>Elysia</taxon>
    </lineage>
</organism>
<protein>
    <submittedName>
        <fullName evidence="1">Uncharacterized protein</fullName>
    </submittedName>
</protein>
<evidence type="ECO:0000313" key="2">
    <source>
        <dbReference type="Proteomes" id="UP000271974"/>
    </source>
</evidence>
<dbReference type="Proteomes" id="UP000271974">
    <property type="component" value="Unassembled WGS sequence"/>
</dbReference>
<name>A0A3S1C2T1_ELYCH</name>